<dbReference type="PROSITE" id="PS51819">
    <property type="entry name" value="VOC"/>
    <property type="match status" value="1"/>
</dbReference>
<dbReference type="EMBL" id="QZWH01000056">
    <property type="protein sequence ID" value="RJT18601.1"/>
    <property type="molecule type" value="Genomic_DNA"/>
</dbReference>
<gene>
    <name evidence="2" type="ORF">D6029_20120</name>
</gene>
<organism evidence="2 3">
    <name type="scientific">Buttiauxella izardii</name>
    <dbReference type="NCBI Taxonomy" id="82991"/>
    <lineage>
        <taxon>Bacteria</taxon>
        <taxon>Pseudomonadati</taxon>
        <taxon>Pseudomonadota</taxon>
        <taxon>Gammaproteobacteria</taxon>
        <taxon>Enterobacterales</taxon>
        <taxon>Enterobacteriaceae</taxon>
        <taxon>Buttiauxella</taxon>
    </lineage>
</organism>
<reference evidence="2 3" key="1">
    <citation type="submission" date="2018-09" db="EMBL/GenBank/DDBJ databases">
        <title>Draft genome sequence of Buttiauxella izardii CCUG 35510T.</title>
        <authorList>
            <person name="Salva-Serra F."/>
            <person name="Marathe N."/>
            <person name="Moore E."/>
            <person name="Stadler-Svensson L."/>
            <person name="Engstrom-Jakobsson H."/>
        </authorList>
    </citation>
    <scope>NUCLEOTIDE SEQUENCE [LARGE SCALE GENOMIC DNA]</scope>
    <source>
        <strain evidence="2 3">CCUG 35510</strain>
    </source>
</reference>
<protein>
    <submittedName>
        <fullName evidence="2">Glyoxalase</fullName>
    </submittedName>
</protein>
<dbReference type="InterPro" id="IPR037523">
    <property type="entry name" value="VOC_core"/>
</dbReference>
<evidence type="ECO:0000313" key="2">
    <source>
        <dbReference type="EMBL" id="RJT18601.1"/>
    </source>
</evidence>
<feature type="domain" description="VOC" evidence="1">
    <location>
        <begin position="2"/>
        <end position="125"/>
    </location>
</feature>
<dbReference type="OrthoDB" id="9804944at2"/>
<dbReference type="RefSeq" id="WP_120066458.1">
    <property type="nucleotide sequence ID" value="NZ_QZWH01000056.1"/>
</dbReference>
<keyword evidence="3" id="KW-1185">Reference proteome</keyword>
<dbReference type="AlphaFoldDB" id="A0A3A5JK78"/>
<dbReference type="SUPFAM" id="SSF54593">
    <property type="entry name" value="Glyoxalase/Bleomycin resistance protein/Dihydroxybiphenyl dioxygenase"/>
    <property type="match status" value="1"/>
</dbReference>
<dbReference type="InterPro" id="IPR029068">
    <property type="entry name" value="Glyas_Bleomycin-R_OHBP_Dase"/>
</dbReference>
<dbReference type="Proteomes" id="UP000276295">
    <property type="component" value="Unassembled WGS sequence"/>
</dbReference>
<evidence type="ECO:0000259" key="1">
    <source>
        <dbReference type="PROSITE" id="PS51819"/>
    </source>
</evidence>
<evidence type="ECO:0000313" key="3">
    <source>
        <dbReference type="Proteomes" id="UP000276295"/>
    </source>
</evidence>
<comment type="caution">
    <text evidence="2">The sequence shown here is derived from an EMBL/GenBank/DDBJ whole genome shotgun (WGS) entry which is preliminary data.</text>
</comment>
<accession>A0A3A5JK78</accession>
<name>A0A3A5JK78_9ENTR</name>
<dbReference type="Gene3D" id="3.10.180.10">
    <property type="entry name" value="2,3-Dihydroxybiphenyl 1,2-Dioxygenase, domain 1"/>
    <property type="match status" value="1"/>
</dbReference>
<proteinExistence type="predicted"/>
<sequence>MYIDHATFRSSDMDATRDFFIAVFDLQPGARPGLISNRIPGYWLYAQDKPLVHIIPAGDEGYPLPAAALKESIDHVAFHLEGYGAFREKLQGLGIHYSLMDLADIQERRVFIRAPGGQLVEAVFSEPVPESTS</sequence>